<dbReference type="Gene3D" id="3.40.630.30">
    <property type="match status" value="1"/>
</dbReference>
<name>A0ABV8KEL6_9ACTN</name>
<proteinExistence type="predicted"/>
<evidence type="ECO:0000313" key="2">
    <source>
        <dbReference type="EMBL" id="MFC4104485.1"/>
    </source>
</evidence>
<dbReference type="SUPFAM" id="SSF55729">
    <property type="entry name" value="Acyl-CoA N-acyltransferases (Nat)"/>
    <property type="match status" value="1"/>
</dbReference>
<gene>
    <name evidence="2" type="ORF">ACFOX0_00830</name>
</gene>
<dbReference type="InterPro" id="IPR016181">
    <property type="entry name" value="Acyl_CoA_acyltransferase"/>
</dbReference>
<sequence length="257" mass="27042">MDNIVQNSVVVNLSRRPATVEVGPFVIGWDPGTDSRYVNYATPRVGAAVRAADVVALVAAFRRIDRVPRLEYVTSCAPTLEERLLAAGFTVEARHDYLTCTPESLVLPGVPAGVEIAEPVTDDEWAGVIAAQNEAFGGEPVATPEDVARLRRTGEAGGVVLSARDVAGHHLGGGAASPPGAGVSEVTGIAVREPYRRRGIAAALTGAITERLFATGADAAWLEASGENSWRVYERVGYAPTGKRLYFALDGTTSEGN</sequence>
<keyword evidence="3" id="KW-1185">Reference proteome</keyword>
<evidence type="ECO:0000313" key="3">
    <source>
        <dbReference type="Proteomes" id="UP001595868"/>
    </source>
</evidence>
<evidence type="ECO:0000259" key="1">
    <source>
        <dbReference type="PROSITE" id="PS51186"/>
    </source>
</evidence>
<dbReference type="Pfam" id="PF00583">
    <property type="entry name" value="Acetyltransf_1"/>
    <property type="match status" value="1"/>
</dbReference>
<feature type="domain" description="N-acetyltransferase" evidence="1">
    <location>
        <begin position="115"/>
        <end position="257"/>
    </location>
</feature>
<dbReference type="Proteomes" id="UP001595868">
    <property type="component" value="Unassembled WGS sequence"/>
</dbReference>
<protein>
    <submittedName>
        <fullName evidence="2">GNAT family N-acetyltransferase</fullName>
    </submittedName>
</protein>
<dbReference type="PROSITE" id="PS51186">
    <property type="entry name" value="GNAT"/>
    <property type="match status" value="1"/>
</dbReference>
<dbReference type="EMBL" id="JBHSBN010000001">
    <property type="protein sequence ID" value="MFC4104485.1"/>
    <property type="molecule type" value="Genomic_DNA"/>
</dbReference>
<accession>A0ABV8KEL6</accession>
<dbReference type="InterPro" id="IPR000182">
    <property type="entry name" value="GNAT_dom"/>
</dbReference>
<dbReference type="RefSeq" id="WP_377541424.1">
    <property type="nucleotide sequence ID" value="NZ_JBHSBN010000001.1"/>
</dbReference>
<comment type="caution">
    <text evidence="2">The sequence shown here is derived from an EMBL/GenBank/DDBJ whole genome shotgun (WGS) entry which is preliminary data.</text>
</comment>
<organism evidence="2 3">
    <name type="scientific">Micromonospora zhanjiangensis</name>
    <dbReference type="NCBI Taxonomy" id="1522057"/>
    <lineage>
        <taxon>Bacteria</taxon>
        <taxon>Bacillati</taxon>
        <taxon>Actinomycetota</taxon>
        <taxon>Actinomycetes</taxon>
        <taxon>Micromonosporales</taxon>
        <taxon>Micromonosporaceae</taxon>
        <taxon>Micromonospora</taxon>
    </lineage>
</organism>
<reference evidence="3" key="1">
    <citation type="journal article" date="2019" name="Int. J. Syst. Evol. Microbiol.">
        <title>The Global Catalogue of Microorganisms (GCM) 10K type strain sequencing project: providing services to taxonomists for standard genome sequencing and annotation.</title>
        <authorList>
            <consortium name="The Broad Institute Genomics Platform"/>
            <consortium name="The Broad Institute Genome Sequencing Center for Infectious Disease"/>
            <person name="Wu L."/>
            <person name="Ma J."/>
        </authorList>
    </citation>
    <scope>NUCLEOTIDE SEQUENCE [LARGE SCALE GENOMIC DNA]</scope>
    <source>
        <strain evidence="3">2902at01</strain>
    </source>
</reference>
<dbReference type="CDD" id="cd04301">
    <property type="entry name" value="NAT_SF"/>
    <property type="match status" value="1"/>
</dbReference>